<organism evidence="1 2">
    <name type="scientific">Desulforhabdus amnigena</name>
    <dbReference type="NCBI Taxonomy" id="40218"/>
    <lineage>
        <taxon>Bacteria</taxon>
        <taxon>Pseudomonadati</taxon>
        <taxon>Thermodesulfobacteriota</taxon>
        <taxon>Syntrophobacteria</taxon>
        <taxon>Syntrophobacterales</taxon>
        <taxon>Syntrophobacteraceae</taxon>
        <taxon>Desulforhabdus</taxon>
    </lineage>
</organism>
<evidence type="ECO:0000313" key="1">
    <source>
        <dbReference type="EMBL" id="GLI33257.1"/>
    </source>
</evidence>
<proteinExistence type="predicted"/>
<evidence type="ECO:0000313" key="2">
    <source>
        <dbReference type="Proteomes" id="UP001144372"/>
    </source>
</evidence>
<reference evidence="1" key="1">
    <citation type="submission" date="2022-12" db="EMBL/GenBank/DDBJ databases">
        <title>Reference genome sequencing for broad-spectrum identification of bacterial and archaeal isolates by mass spectrometry.</title>
        <authorList>
            <person name="Sekiguchi Y."/>
            <person name="Tourlousse D.M."/>
        </authorList>
    </citation>
    <scope>NUCLEOTIDE SEQUENCE</scope>
    <source>
        <strain evidence="1">ASRB1</strain>
    </source>
</reference>
<dbReference type="Proteomes" id="UP001144372">
    <property type="component" value="Unassembled WGS sequence"/>
</dbReference>
<comment type="caution">
    <text evidence="1">The sequence shown here is derived from an EMBL/GenBank/DDBJ whole genome shotgun (WGS) entry which is preliminary data.</text>
</comment>
<protein>
    <submittedName>
        <fullName evidence="1">Uncharacterized protein</fullName>
    </submittedName>
</protein>
<dbReference type="EMBL" id="BSDR01000001">
    <property type="protein sequence ID" value="GLI33257.1"/>
    <property type="molecule type" value="Genomic_DNA"/>
</dbReference>
<sequence>MPDEFLCRVGVFLLQRIRQKDPYIAFVEVALVQILQGLEVYLKLGEDRLRKGDRSVLPAFPVMNRQDFRIEIEALHPRRSRHLLQFTEKMGKAVGPCIVEVILFAEIQIIAQPLQVGCKRIVRNRPVPQSFHELCPQSRMDVEHIELSSFRISFHFS</sequence>
<accession>A0A9W6FR75</accession>
<dbReference type="AlphaFoldDB" id="A0A9W6FR75"/>
<dbReference type="RefSeq" id="WP_281792275.1">
    <property type="nucleotide sequence ID" value="NZ_BSDR01000001.1"/>
</dbReference>
<gene>
    <name evidence="1" type="ORF">DAMNIGENAA_06900</name>
</gene>
<keyword evidence="2" id="KW-1185">Reference proteome</keyword>
<name>A0A9W6FR75_9BACT</name>